<proteinExistence type="predicted"/>
<gene>
    <name evidence="1" type="ORF">CUZ56_01400</name>
</gene>
<dbReference type="AlphaFoldDB" id="A0A433SFN3"/>
<dbReference type="Proteomes" id="UP000286947">
    <property type="component" value="Unassembled WGS sequence"/>
</dbReference>
<comment type="caution">
    <text evidence="1">The sequence shown here is derived from an EMBL/GenBank/DDBJ whole genome shotgun (WGS) entry which is preliminary data.</text>
</comment>
<evidence type="ECO:0000313" key="2">
    <source>
        <dbReference type="Proteomes" id="UP000286947"/>
    </source>
</evidence>
<sequence>MFKNKGIVWHWVFMERGNDARNCHTIGAQTKERGELRLYQAFLLPAIRMIYPMAGKGK</sequence>
<evidence type="ECO:0000313" key="1">
    <source>
        <dbReference type="EMBL" id="RUS67454.1"/>
    </source>
</evidence>
<dbReference type="EMBL" id="PQSP01000002">
    <property type="protein sequence ID" value="RUS67454.1"/>
    <property type="molecule type" value="Genomic_DNA"/>
</dbReference>
<reference evidence="1 2" key="1">
    <citation type="submission" date="2018-01" db="EMBL/GenBank/DDBJ databases">
        <title>Saezia sanguinis gen. nov., sp. nov., in the order Burkholderiales isolated from human blood.</title>
        <authorList>
            <person name="Medina-Pascual M.J."/>
            <person name="Valdezate S."/>
            <person name="Monzon S."/>
            <person name="Cuesta I."/>
            <person name="Carrasco G."/>
            <person name="Villalon P."/>
            <person name="Saez-Nieto J.A."/>
        </authorList>
    </citation>
    <scope>NUCLEOTIDE SEQUENCE [LARGE SCALE GENOMIC DNA]</scope>
    <source>
        <strain evidence="1 2">CNM695-12</strain>
    </source>
</reference>
<keyword evidence="2" id="KW-1185">Reference proteome</keyword>
<accession>A0A433SFN3</accession>
<name>A0A433SFN3_9BURK</name>
<protein>
    <submittedName>
        <fullName evidence="1">Uncharacterized protein</fullName>
    </submittedName>
</protein>
<organism evidence="1 2">
    <name type="scientific">Saezia sanguinis</name>
    <dbReference type="NCBI Taxonomy" id="1965230"/>
    <lineage>
        <taxon>Bacteria</taxon>
        <taxon>Pseudomonadati</taxon>
        <taxon>Pseudomonadota</taxon>
        <taxon>Betaproteobacteria</taxon>
        <taxon>Burkholderiales</taxon>
        <taxon>Saeziaceae</taxon>
        <taxon>Saezia</taxon>
    </lineage>
</organism>